<dbReference type="InterPro" id="IPR001841">
    <property type="entry name" value="Znf_RING"/>
</dbReference>
<organism evidence="3 4">
    <name type="scientific">Alternaria panax</name>
    <dbReference type="NCBI Taxonomy" id="48097"/>
    <lineage>
        <taxon>Eukaryota</taxon>
        <taxon>Fungi</taxon>
        <taxon>Dikarya</taxon>
        <taxon>Ascomycota</taxon>
        <taxon>Pezizomycotina</taxon>
        <taxon>Dothideomycetes</taxon>
        <taxon>Pleosporomycetidae</taxon>
        <taxon>Pleosporales</taxon>
        <taxon>Pleosporineae</taxon>
        <taxon>Pleosporaceae</taxon>
        <taxon>Alternaria</taxon>
        <taxon>Alternaria sect. Panax</taxon>
    </lineage>
</organism>
<dbReference type="AlphaFoldDB" id="A0AAD4FC20"/>
<protein>
    <recommendedName>
        <fullName evidence="2">RING-type domain-containing protein</fullName>
    </recommendedName>
</protein>
<name>A0AAD4FC20_9PLEO</name>
<keyword evidence="1" id="KW-0862">Zinc</keyword>
<keyword evidence="1" id="KW-0863">Zinc-finger</keyword>
<dbReference type="InterPro" id="IPR013083">
    <property type="entry name" value="Znf_RING/FYVE/PHD"/>
</dbReference>
<dbReference type="GO" id="GO:0008270">
    <property type="term" value="F:zinc ion binding"/>
    <property type="evidence" value="ECO:0007669"/>
    <property type="project" value="UniProtKB-KW"/>
</dbReference>
<reference evidence="3" key="1">
    <citation type="submission" date="2021-07" db="EMBL/GenBank/DDBJ databases">
        <title>Genome Resource of American Ginseng Black Spot Pathogen Alternaria panax.</title>
        <authorList>
            <person name="Qiu C."/>
            <person name="Wang W."/>
            <person name="Liu Z."/>
        </authorList>
    </citation>
    <scope>NUCLEOTIDE SEQUENCE</scope>
    <source>
        <strain evidence="3">BNCC115425</strain>
    </source>
</reference>
<dbReference type="SUPFAM" id="SSF57850">
    <property type="entry name" value="RING/U-box"/>
    <property type="match status" value="1"/>
</dbReference>
<dbReference type="Gene3D" id="3.30.40.10">
    <property type="entry name" value="Zinc/RING finger domain, C3HC4 (zinc finger)"/>
    <property type="match status" value="1"/>
</dbReference>
<dbReference type="PROSITE" id="PS50089">
    <property type="entry name" value="ZF_RING_2"/>
    <property type="match status" value="1"/>
</dbReference>
<accession>A0AAD4FC20</accession>
<gene>
    <name evidence="3" type="ORF">G6011_05123</name>
</gene>
<dbReference type="EMBL" id="JAANER010000007">
    <property type="protein sequence ID" value="KAG9187252.1"/>
    <property type="molecule type" value="Genomic_DNA"/>
</dbReference>
<evidence type="ECO:0000259" key="2">
    <source>
        <dbReference type="PROSITE" id="PS50089"/>
    </source>
</evidence>
<evidence type="ECO:0000313" key="3">
    <source>
        <dbReference type="EMBL" id="KAG9187252.1"/>
    </source>
</evidence>
<keyword evidence="4" id="KW-1185">Reference proteome</keyword>
<dbReference type="Proteomes" id="UP001199106">
    <property type="component" value="Unassembled WGS sequence"/>
</dbReference>
<feature type="domain" description="RING-type" evidence="2">
    <location>
        <begin position="34"/>
        <end position="97"/>
    </location>
</feature>
<proteinExistence type="predicted"/>
<evidence type="ECO:0000313" key="4">
    <source>
        <dbReference type="Proteomes" id="UP001199106"/>
    </source>
</evidence>
<sequence length="235" mass="26211">MLNDTENPPSLDAFFNGSIDGLQDDHYVIHGNECDICDCDEKADPSEIVYQASSVSSTAITQAKTCPSPHLFHKLCLYTWLHTKLHKDEDATCPVCRTRLIMSARSERMQVCLEQLKSLVGQYNAVIENSLLRMNRIADGYQQAKQDQDDDSTDDAEKLELLNQQRALTTALRTALATNELAEQDLAECLDAIRRVEAYIAISDQVAHTSLSYLMAGQGVVEQEMPPTTAIRAHH</sequence>
<comment type="caution">
    <text evidence="3">The sequence shown here is derived from an EMBL/GenBank/DDBJ whole genome shotgun (WGS) entry which is preliminary data.</text>
</comment>
<keyword evidence="1" id="KW-0479">Metal-binding</keyword>
<evidence type="ECO:0000256" key="1">
    <source>
        <dbReference type="PROSITE-ProRule" id="PRU00175"/>
    </source>
</evidence>